<gene>
    <name evidence="1" type="ORF">B0T16DRAFT_331377</name>
</gene>
<sequence length="391" mass="42747">MHYVRLLRPPTVEHGRSRALLKIALTITTDLGDAYLSPEEPVEFAVVGAYKNEDGRLTPVNLTQNATPRWRAGMRALKFDLQLPPHPISTIQIRPASRQLTALGTNNVYPVGGSRGLIMGVYADMPSDEEKPSLVCFRSLRLAGANQDPAAPVNALQVEEDFGDSIARHIWDGGVVTLSLIADLCLTGTSPSGPYPMPLLKSFLCQQYRELNILELGCGVGIVGIGLLRILKASGYDTNPRILMTDLPEAEERAQANVSRYLADSPPSEEENPEVKFESLDWQDGKVGVFGEKTQSKPWDLVVVSECTYNTDTLLALVQTLSAVHSHSAQKAEGAHSTKIFLATKPRHSSEREAFDMLADEGWAVDEKTVVPLPVLNGNSQSVEMYLLSKS</sequence>
<dbReference type="Gene3D" id="3.40.50.150">
    <property type="entry name" value="Vaccinia Virus protein VP39"/>
    <property type="match status" value="1"/>
</dbReference>
<dbReference type="PANTHER" id="PTHR14614:SF132">
    <property type="entry name" value="PROTEIN-LYSINE METHYLTRANSFERASE C42C1.13"/>
    <property type="match status" value="1"/>
</dbReference>
<keyword evidence="1" id="KW-0489">Methyltransferase</keyword>
<dbReference type="PANTHER" id="PTHR14614">
    <property type="entry name" value="HEPATOCELLULAR CARCINOMA-ASSOCIATED ANTIGEN"/>
    <property type="match status" value="1"/>
</dbReference>
<evidence type="ECO:0000313" key="2">
    <source>
        <dbReference type="Proteomes" id="UP001174936"/>
    </source>
</evidence>
<evidence type="ECO:0000313" key="1">
    <source>
        <dbReference type="EMBL" id="KAK0644022.1"/>
    </source>
</evidence>
<dbReference type="SUPFAM" id="SSF53335">
    <property type="entry name" value="S-adenosyl-L-methionine-dependent methyltransferases"/>
    <property type="match status" value="1"/>
</dbReference>
<dbReference type="AlphaFoldDB" id="A0AA39Y353"/>
<dbReference type="Pfam" id="PF10294">
    <property type="entry name" value="Methyltransf_16"/>
    <property type="match status" value="1"/>
</dbReference>
<accession>A0AA39Y353</accession>
<organism evidence="1 2">
    <name type="scientific">Cercophora newfieldiana</name>
    <dbReference type="NCBI Taxonomy" id="92897"/>
    <lineage>
        <taxon>Eukaryota</taxon>
        <taxon>Fungi</taxon>
        <taxon>Dikarya</taxon>
        <taxon>Ascomycota</taxon>
        <taxon>Pezizomycotina</taxon>
        <taxon>Sordariomycetes</taxon>
        <taxon>Sordariomycetidae</taxon>
        <taxon>Sordariales</taxon>
        <taxon>Lasiosphaeriaceae</taxon>
        <taxon>Cercophora</taxon>
    </lineage>
</organism>
<name>A0AA39Y353_9PEZI</name>
<reference evidence="1" key="1">
    <citation type="submission" date="2023-06" db="EMBL/GenBank/DDBJ databases">
        <title>Genome-scale phylogeny and comparative genomics of the fungal order Sordariales.</title>
        <authorList>
            <consortium name="Lawrence Berkeley National Laboratory"/>
            <person name="Hensen N."/>
            <person name="Bonometti L."/>
            <person name="Westerberg I."/>
            <person name="Brannstrom I.O."/>
            <person name="Guillou S."/>
            <person name="Cros-Aarteil S."/>
            <person name="Calhoun S."/>
            <person name="Haridas S."/>
            <person name="Kuo A."/>
            <person name="Mondo S."/>
            <person name="Pangilinan J."/>
            <person name="Riley R."/>
            <person name="Labutti K."/>
            <person name="Andreopoulos B."/>
            <person name="Lipzen A."/>
            <person name="Chen C."/>
            <person name="Yanf M."/>
            <person name="Daum C."/>
            <person name="Ng V."/>
            <person name="Clum A."/>
            <person name="Steindorff A."/>
            <person name="Ohm R."/>
            <person name="Martin F."/>
            <person name="Silar P."/>
            <person name="Natvig D."/>
            <person name="Lalanne C."/>
            <person name="Gautier V."/>
            <person name="Ament-Velasquez S.L."/>
            <person name="Kruys A."/>
            <person name="Hutchinson M.I."/>
            <person name="Powell A.J."/>
            <person name="Barry K."/>
            <person name="Miller A.N."/>
            <person name="Grigoriev I.V."/>
            <person name="Debuchy R."/>
            <person name="Gladieux P."/>
            <person name="Thoren M.H."/>
            <person name="Johannesson H."/>
        </authorList>
    </citation>
    <scope>NUCLEOTIDE SEQUENCE</scope>
    <source>
        <strain evidence="1">SMH2532-1</strain>
    </source>
</reference>
<keyword evidence="2" id="KW-1185">Reference proteome</keyword>
<comment type="caution">
    <text evidence="1">The sequence shown here is derived from an EMBL/GenBank/DDBJ whole genome shotgun (WGS) entry which is preliminary data.</text>
</comment>
<dbReference type="GO" id="GO:0005829">
    <property type="term" value="C:cytosol"/>
    <property type="evidence" value="ECO:0007669"/>
    <property type="project" value="TreeGrafter"/>
</dbReference>
<dbReference type="GO" id="GO:0032259">
    <property type="term" value="P:methylation"/>
    <property type="evidence" value="ECO:0007669"/>
    <property type="project" value="UniProtKB-KW"/>
</dbReference>
<proteinExistence type="predicted"/>
<protein>
    <submittedName>
        <fullName evidence="1">Methyltransferase-domain-containing protein</fullName>
    </submittedName>
</protein>
<dbReference type="GO" id="GO:0008757">
    <property type="term" value="F:S-adenosylmethionine-dependent methyltransferase activity"/>
    <property type="evidence" value="ECO:0007669"/>
    <property type="project" value="UniProtKB-ARBA"/>
</dbReference>
<dbReference type="InterPro" id="IPR019410">
    <property type="entry name" value="Methyltransf_16"/>
</dbReference>
<keyword evidence="1" id="KW-0808">Transferase</keyword>
<dbReference type="EMBL" id="JAULSV010000005">
    <property type="protein sequence ID" value="KAK0644022.1"/>
    <property type="molecule type" value="Genomic_DNA"/>
</dbReference>
<dbReference type="Proteomes" id="UP001174936">
    <property type="component" value="Unassembled WGS sequence"/>
</dbReference>
<dbReference type="InterPro" id="IPR029063">
    <property type="entry name" value="SAM-dependent_MTases_sf"/>
</dbReference>